<protein>
    <submittedName>
        <fullName evidence="1">Uncharacterized protein</fullName>
    </submittedName>
</protein>
<comment type="caution">
    <text evidence="1">The sequence shown here is derived from an EMBL/GenBank/DDBJ whole genome shotgun (WGS) entry which is preliminary data.</text>
</comment>
<proteinExistence type="predicted"/>
<organism evidence="1 2">
    <name type="scientific">Kipferlia bialata</name>
    <dbReference type="NCBI Taxonomy" id="797122"/>
    <lineage>
        <taxon>Eukaryota</taxon>
        <taxon>Metamonada</taxon>
        <taxon>Carpediemonas-like organisms</taxon>
        <taxon>Kipferlia</taxon>
    </lineage>
</organism>
<keyword evidence="2" id="KW-1185">Reference proteome</keyword>
<name>A0A9K3CY36_9EUKA</name>
<dbReference type="AlphaFoldDB" id="A0A9K3CY36"/>
<reference evidence="1 2" key="1">
    <citation type="journal article" date="2018" name="PLoS ONE">
        <title>The draft genome of Kipferlia bialata reveals reductive genome evolution in fornicate parasites.</title>
        <authorList>
            <person name="Tanifuji G."/>
            <person name="Takabayashi S."/>
            <person name="Kume K."/>
            <person name="Takagi M."/>
            <person name="Nakayama T."/>
            <person name="Kamikawa R."/>
            <person name="Inagaki Y."/>
            <person name="Hashimoto T."/>
        </authorList>
    </citation>
    <scope>NUCLEOTIDE SEQUENCE [LARGE SCALE GENOMIC DNA]</scope>
    <source>
        <strain evidence="1">NY0173</strain>
    </source>
</reference>
<accession>A0A9K3CY36</accession>
<gene>
    <name evidence="1" type="ORF">KIPB_007144</name>
</gene>
<evidence type="ECO:0000313" key="1">
    <source>
        <dbReference type="EMBL" id="GIQ85473.1"/>
    </source>
</evidence>
<dbReference type="Proteomes" id="UP000265618">
    <property type="component" value="Unassembled WGS sequence"/>
</dbReference>
<sequence length="24" mass="2477">MGARSKGRPVVVGPLIGGIVRKTK</sequence>
<evidence type="ECO:0000313" key="2">
    <source>
        <dbReference type="Proteomes" id="UP000265618"/>
    </source>
</evidence>
<dbReference type="EMBL" id="BDIP01001961">
    <property type="protein sequence ID" value="GIQ85473.1"/>
    <property type="molecule type" value="Genomic_DNA"/>
</dbReference>
<feature type="non-terminal residue" evidence="1">
    <location>
        <position position="24"/>
    </location>
</feature>